<gene>
    <name evidence="1" type="ORF">V3330_10650</name>
</gene>
<dbReference type="EMBL" id="JAZHOG010000006">
    <property type="protein sequence ID" value="MEJ8568085.1"/>
    <property type="molecule type" value="Genomic_DNA"/>
</dbReference>
<comment type="caution">
    <text evidence="1">The sequence shown here is derived from an EMBL/GenBank/DDBJ whole genome shotgun (WGS) entry which is preliminary data.</text>
</comment>
<keyword evidence="2" id="KW-1185">Reference proteome</keyword>
<dbReference type="Proteomes" id="UP001359886">
    <property type="component" value="Unassembled WGS sequence"/>
</dbReference>
<name>A0AAW9RI85_9GAMM</name>
<reference evidence="1 2" key="1">
    <citation type="submission" date="2024-02" db="EMBL/GenBank/DDBJ databases">
        <title>A novel Wenzhouxiangellaceae bacterium, isolated from coastal sediments.</title>
        <authorList>
            <person name="Du Z.-J."/>
            <person name="Ye Y.-Q."/>
            <person name="Zhang X.-Y."/>
        </authorList>
    </citation>
    <scope>NUCLEOTIDE SEQUENCE [LARGE SCALE GENOMIC DNA]</scope>
    <source>
        <strain evidence="1 2">CH-27</strain>
    </source>
</reference>
<protein>
    <submittedName>
        <fullName evidence="1">Uncharacterized protein</fullName>
    </submittedName>
</protein>
<dbReference type="AlphaFoldDB" id="A0AAW9RI85"/>
<evidence type="ECO:0000313" key="1">
    <source>
        <dbReference type="EMBL" id="MEJ8568085.1"/>
    </source>
</evidence>
<proteinExistence type="predicted"/>
<accession>A0AAW9RI85</accession>
<organism evidence="1 2">
    <name type="scientific">Elongatibacter sediminis</name>
    <dbReference type="NCBI Taxonomy" id="3119006"/>
    <lineage>
        <taxon>Bacteria</taxon>
        <taxon>Pseudomonadati</taxon>
        <taxon>Pseudomonadota</taxon>
        <taxon>Gammaproteobacteria</taxon>
        <taxon>Chromatiales</taxon>
        <taxon>Wenzhouxiangellaceae</taxon>
        <taxon>Elongatibacter</taxon>
    </lineage>
</organism>
<dbReference type="RefSeq" id="WP_354695407.1">
    <property type="nucleotide sequence ID" value="NZ_JAZHOG010000006.1"/>
</dbReference>
<evidence type="ECO:0000313" key="2">
    <source>
        <dbReference type="Proteomes" id="UP001359886"/>
    </source>
</evidence>
<sequence>MTDGPFKNLPLDRRSKRFAEAVQNEAVDQETRCAYANDAILNGILRENRKLVCALLQKFGQDGQLLLDPNALINDIFEDCPKSEFADRWQREVDLRLHEGEPALVAINSGLEAALETDINEFRTRIHEAGLEAQKERGMRKAQFEQLIEGCNRALEGVDRTRIIEALRAENNDAFKHDKRKRKGLDEGPKL</sequence>